<gene>
    <name evidence="3" type="ordered locus">Adeh_1208</name>
</gene>
<evidence type="ECO:0000259" key="2">
    <source>
        <dbReference type="SMART" id="SM00635"/>
    </source>
</evidence>
<dbReference type="Gene3D" id="2.60.40.1080">
    <property type="match status" value="1"/>
</dbReference>
<reference evidence="3 4" key="1">
    <citation type="submission" date="2006-01" db="EMBL/GenBank/DDBJ databases">
        <title>Complete sequence of Anaeromyxobacter dehalogenans 2CP-C.</title>
        <authorList>
            <consortium name="US DOE Joint Genome Institute"/>
            <person name="Copeland A."/>
            <person name="Lucas S."/>
            <person name="Lapidus A."/>
            <person name="Barry K."/>
            <person name="Detter J.C."/>
            <person name="Glavina T."/>
            <person name="Hammon N."/>
            <person name="Israni S."/>
            <person name="Pitluck S."/>
            <person name="Brettin T."/>
            <person name="Bruce D."/>
            <person name="Han C."/>
            <person name="Tapia R."/>
            <person name="Gilna P."/>
            <person name="Kiss H."/>
            <person name="Schmutz J."/>
            <person name="Larimer F."/>
            <person name="Land M."/>
            <person name="Kyrpides N."/>
            <person name="Anderson I."/>
            <person name="Sanford R.A."/>
            <person name="Ritalahti K.M."/>
            <person name="Thomas H.S."/>
            <person name="Kirby J.R."/>
            <person name="Zhulin I.B."/>
            <person name="Loeffler F.E."/>
            <person name="Richardson P."/>
        </authorList>
    </citation>
    <scope>NUCLEOTIDE SEQUENCE [LARGE SCALE GENOMIC DNA]</scope>
    <source>
        <strain evidence="3 4">2CP-C</strain>
    </source>
</reference>
<dbReference type="InterPro" id="IPR003343">
    <property type="entry name" value="Big_2"/>
</dbReference>
<dbReference type="SUPFAM" id="SSF48726">
    <property type="entry name" value="Immunoglobulin"/>
    <property type="match status" value="1"/>
</dbReference>
<feature type="domain" description="BIG2" evidence="2">
    <location>
        <begin position="36"/>
        <end position="109"/>
    </location>
</feature>
<feature type="signal peptide" evidence="1">
    <location>
        <begin position="1"/>
        <end position="17"/>
    </location>
</feature>
<dbReference type="EMBL" id="CP000251">
    <property type="protein sequence ID" value="ABC80982.1"/>
    <property type="molecule type" value="Genomic_DNA"/>
</dbReference>
<dbReference type="RefSeq" id="WP_011420265.1">
    <property type="nucleotide sequence ID" value="NC_007760.1"/>
</dbReference>
<name>Q2IQ97_ANADE</name>
<keyword evidence="1" id="KW-0732">Signal</keyword>
<feature type="chain" id="PRO_5004210384" evidence="1">
    <location>
        <begin position="18"/>
        <end position="331"/>
    </location>
</feature>
<evidence type="ECO:0000313" key="3">
    <source>
        <dbReference type="EMBL" id="ABC80982.1"/>
    </source>
</evidence>
<dbReference type="KEGG" id="ade:Adeh_1208"/>
<dbReference type="AlphaFoldDB" id="Q2IQ97"/>
<feature type="domain" description="BIG2" evidence="2">
    <location>
        <begin position="118"/>
        <end position="186"/>
    </location>
</feature>
<dbReference type="OrthoDB" id="5496032at2"/>
<dbReference type="Proteomes" id="UP000001935">
    <property type="component" value="Chromosome"/>
</dbReference>
<dbReference type="eggNOG" id="COG3291">
    <property type="taxonomic scope" value="Bacteria"/>
</dbReference>
<dbReference type="InterPro" id="IPR013783">
    <property type="entry name" value="Ig-like_fold"/>
</dbReference>
<protein>
    <submittedName>
        <fullName evidence="3">Calcium-binding outer membrane-like protein</fullName>
    </submittedName>
</protein>
<proteinExistence type="predicted"/>
<evidence type="ECO:0000256" key="1">
    <source>
        <dbReference type="SAM" id="SignalP"/>
    </source>
</evidence>
<dbReference type="Gene3D" id="2.60.40.10">
    <property type="entry name" value="Immunoglobulins"/>
    <property type="match status" value="1"/>
</dbReference>
<accession>Q2IQ97</accession>
<sequence length="331" mass="31499">MPITRLLLASAVLAAVAGCGGGGSPSTQGPLPPAGQTVTVEVRPKEIQVAPGGTVDFTSVVTGTADTTVTWETDGGTISQTGSYVAPLAAGTYTVSATSRGNGLAKGRSKVVVTPTPAPITVSVSPASTSVGAGGTVAFTATVGNATDPSVTWTVREAGCGTVSAGGVYTAPGAAATCHVVAASVADPAATAEAAVTVSAPTPPGPVAVTVSPASGTVDACRTLTFTATVTGAASGAVTWSVQEGAAGGSITSGGVYTAPNAAGTYHVIATSQASGTASAVAAVTVSDRILGVSVSPATVELAPGASAQFTATITTTCGAYATTQTITAPN</sequence>
<dbReference type="STRING" id="290397.Adeh_1208"/>
<feature type="domain" description="BIG2" evidence="2">
    <location>
        <begin position="205"/>
        <end position="282"/>
    </location>
</feature>
<dbReference type="HOGENOM" id="CLU_835870_0_0_7"/>
<organism evidence="3 4">
    <name type="scientific">Anaeromyxobacter dehalogenans (strain 2CP-C)</name>
    <dbReference type="NCBI Taxonomy" id="290397"/>
    <lineage>
        <taxon>Bacteria</taxon>
        <taxon>Pseudomonadati</taxon>
        <taxon>Myxococcota</taxon>
        <taxon>Myxococcia</taxon>
        <taxon>Myxococcales</taxon>
        <taxon>Cystobacterineae</taxon>
        <taxon>Anaeromyxobacteraceae</taxon>
        <taxon>Anaeromyxobacter</taxon>
    </lineage>
</organism>
<dbReference type="PROSITE" id="PS51257">
    <property type="entry name" value="PROKAR_LIPOPROTEIN"/>
    <property type="match status" value="1"/>
</dbReference>
<evidence type="ECO:0000313" key="4">
    <source>
        <dbReference type="Proteomes" id="UP000001935"/>
    </source>
</evidence>
<dbReference type="SMART" id="SM00635">
    <property type="entry name" value="BID_2"/>
    <property type="match status" value="3"/>
</dbReference>
<dbReference type="InterPro" id="IPR036179">
    <property type="entry name" value="Ig-like_dom_sf"/>
</dbReference>
<dbReference type="eggNOG" id="COG5492">
    <property type="taxonomic scope" value="Bacteria"/>
</dbReference>